<proteinExistence type="inferred from homology"/>
<protein>
    <recommendedName>
        <fullName evidence="15">Cytochrome P450</fullName>
    </recommendedName>
</protein>
<dbReference type="InterPro" id="IPR017972">
    <property type="entry name" value="Cyt_P450_CS"/>
</dbReference>
<comment type="function">
    <text evidence="8">Cytochromes P450 are a group of heme-thiolate monooxygenases. They oxidize a variety of structurally unrelated compounds, including steroids, fatty acids, and xenobiotics.</text>
</comment>
<dbReference type="GO" id="GO:0016705">
    <property type="term" value="F:oxidoreductase activity, acting on paired donors, with incorporation or reduction of molecular oxygen"/>
    <property type="evidence" value="ECO:0007669"/>
    <property type="project" value="InterPro"/>
</dbReference>
<dbReference type="Proteomes" id="UP000663828">
    <property type="component" value="Unassembled WGS sequence"/>
</dbReference>
<dbReference type="PANTHER" id="PTHR24302">
    <property type="entry name" value="CYTOCHROME P450 FAMILY 3"/>
    <property type="match status" value="1"/>
</dbReference>
<sequence length="525" mass="61134">MFLTFILISVVVCLTVLYLWTTNNAYDYFKRHGIPGPPHRFFFGHYKEFWGTKSFSIMIQQWTKQYGSVYGLFMGTKPMYVVSDVDFIQEVYIKQFSSFHTRLVPSILRVRTDSNIHLFRATGDSWRRQRHIINPTFSSGKLKLMSPLVDGCIDALLTKLSEEVTNEHTEINIYEMYKRLTMDVICRCAFGIDTDMQNDPNNMYLQKSAEVFKSDVEQMVLFKICSVMPIFAKPIHDVIFGIQRIQKAFTHSIPILSNFEPHPAQWLLQRLDEVLQLRYQSMSNPQKRIDLLQLMIDAARDTKTLNETEGHGELKVLKLSEIIPNIFLFMIAGYETTSTALAYSTYVLATHPDIQRQLFSEIDQHRIDHNDHDAVYDTAMNLTYLDLFVREVLRMYPITSKAMARECNTTTTVCGHTIEEGSVIQPDVFTIHYNSELWGPEDPNIFYPERHAEKRHPAAWIPFGIGPRICIGMRFALMELKMCLIRLLREYEIVASDRIEEGFRREERLVIQPDAIFVKLQKRSS</sequence>
<dbReference type="GO" id="GO:0008395">
    <property type="term" value="F:steroid hydroxylase activity"/>
    <property type="evidence" value="ECO:0007669"/>
    <property type="project" value="TreeGrafter"/>
</dbReference>
<evidence type="ECO:0000256" key="3">
    <source>
        <dbReference type="ARBA" id="ARBA00022617"/>
    </source>
</evidence>
<gene>
    <name evidence="12" type="ORF">EDS130_LOCUS6809</name>
    <name evidence="11" type="ORF">XAT740_LOCUS2079</name>
</gene>
<comment type="cofactor">
    <cofactor evidence="1 9">
        <name>heme</name>
        <dbReference type="ChEBI" id="CHEBI:30413"/>
    </cofactor>
</comment>
<keyword evidence="13" id="KW-1185">Reference proteome</keyword>
<organism evidence="12 14">
    <name type="scientific">Adineta ricciae</name>
    <name type="common">Rotifer</name>
    <dbReference type="NCBI Taxonomy" id="249248"/>
    <lineage>
        <taxon>Eukaryota</taxon>
        <taxon>Metazoa</taxon>
        <taxon>Spiralia</taxon>
        <taxon>Gnathifera</taxon>
        <taxon>Rotifera</taxon>
        <taxon>Eurotatoria</taxon>
        <taxon>Bdelloidea</taxon>
        <taxon>Adinetida</taxon>
        <taxon>Adinetidae</taxon>
        <taxon>Adineta</taxon>
    </lineage>
</organism>
<dbReference type="PRINTS" id="PR00385">
    <property type="entry name" value="P450"/>
</dbReference>
<reference evidence="12" key="1">
    <citation type="submission" date="2021-02" db="EMBL/GenBank/DDBJ databases">
        <authorList>
            <person name="Nowell W R."/>
        </authorList>
    </citation>
    <scope>NUCLEOTIDE SEQUENCE</scope>
</reference>
<comment type="similarity">
    <text evidence="2 10">Belongs to the cytochrome P450 family.</text>
</comment>
<keyword evidence="7 10" id="KW-0503">Monooxygenase</keyword>
<keyword evidence="6 9" id="KW-0408">Iron</keyword>
<dbReference type="EMBL" id="CAJNOR010000068">
    <property type="protein sequence ID" value="CAF0783075.1"/>
    <property type="molecule type" value="Genomic_DNA"/>
</dbReference>
<evidence type="ECO:0000313" key="14">
    <source>
        <dbReference type="Proteomes" id="UP000663852"/>
    </source>
</evidence>
<dbReference type="Gene3D" id="1.10.630.10">
    <property type="entry name" value="Cytochrome P450"/>
    <property type="match status" value="1"/>
</dbReference>
<keyword evidence="3 9" id="KW-0349">Heme</keyword>
<evidence type="ECO:0000256" key="10">
    <source>
        <dbReference type="RuleBase" id="RU000461"/>
    </source>
</evidence>
<keyword evidence="5 10" id="KW-0560">Oxidoreductase</keyword>
<evidence type="ECO:0000313" key="11">
    <source>
        <dbReference type="EMBL" id="CAF0783075.1"/>
    </source>
</evidence>
<dbReference type="FunFam" id="1.10.630.10:FF:000182">
    <property type="entry name" value="Cytochrome P450 3A4"/>
    <property type="match status" value="1"/>
</dbReference>
<dbReference type="EMBL" id="CAJNOJ010000020">
    <property type="protein sequence ID" value="CAF0840470.1"/>
    <property type="molecule type" value="Genomic_DNA"/>
</dbReference>
<evidence type="ECO:0000256" key="2">
    <source>
        <dbReference type="ARBA" id="ARBA00010617"/>
    </source>
</evidence>
<dbReference type="Pfam" id="PF00067">
    <property type="entry name" value="p450"/>
    <property type="match status" value="1"/>
</dbReference>
<dbReference type="CDD" id="cd11055">
    <property type="entry name" value="CYP3A-like"/>
    <property type="match status" value="1"/>
</dbReference>
<name>A0A813VRQ1_ADIRI</name>
<dbReference type="PANTHER" id="PTHR24302:SF15">
    <property type="entry name" value="FATTY-ACID PEROXYGENASE"/>
    <property type="match status" value="1"/>
</dbReference>
<dbReference type="Proteomes" id="UP000663852">
    <property type="component" value="Unassembled WGS sequence"/>
</dbReference>
<accession>A0A813VRQ1</accession>
<evidence type="ECO:0000256" key="9">
    <source>
        <dbReference type="PIRSR" id="PIRSR602401-1"/>
    </source>
</evidence>
<evidence type="ECO:0000256" key="7">
    <source>
        <dbReference type="ARBA" id="ARBA00023033"/>
    </source>
</evidence>
<dbReference type="InterPro" id="IPR050705">
    <property type="entry name" value="Cytochrome_P450_3A"/>
</dbReference>
<evidence type="ECO:0000256" key="6">
    <source>
        <dbReference type="ARBA" id="ARBA00023004"/>
    </source>
</evidence>
<evidence type="ECO:0000256" key="8">
    <source>
        <dbReference type="ARBA" id="ARBA00043906"/>
    </source>
</evidence>
<evidence type="ECO:0000256" key="1">
    <source>
        <dbReference type="ARBA" id="ARBA00001971"/>
    </source>
</evidence>
<comment type="caution">
    <text evidence="12">The sequence shown here is derived from an EMBL/GenBank/DDBJ whole genome shotgun (WGS) entry which is preliminary data.</text>
</comment>
<dbReference type="InterPro" id="IPR001128">
    <property type="entry name" value="Cyt_P450"/>
</dbReference>
<dbReference type="PRINTS" id="PR00463">
    <property type="entry name" value="EP450I"/>
</dbReference>
<dbReference type="InterPro" id="IPR002401">
    <property type="entry name" value="Cyt_P450_E_grp-I"/>
</dbReference>
<dbReference type="PROSITE" id="PS00086">
    <property type="entry name" value="CYTOCHROME_P450"/>
    <property type="match status" value="1"/>
</dbReference>
<evidence type="ECO:0000313" key="12">
    <source>
        <dbReference type="EMBL" id="CAF0840470.1"/>
    </source>
</evidence>
<evidence type="ECO:0000313" key="13">
    <source>
        <dbReference type="Proteomes" id="UP000663828"/>
    </source>
</evidence>
<dbReference type="OrthoDB" id="2789670at2759"/>
<evidence type="ECO:0000256" key="4">
    <source>
        <dbReference type="ARBA" id="ARBA00022723"/>
    </source>
</evidence>
<evidence type="ECO:0000256" key="5">
    <source>
        <dbReference type="ARBA" id="ARBA00023002"/>
    </source>
</evidence>
<feature type="binding site" description="axial binding residue" evidence="9">
    <location>
        <position position="470"/>
    </location>
    <ligand>
        <name>heme</name>
        <dbReference type="ChEBI" id="CHEBI:30413"/>
    </ligand>
    <ligandPart>
        <name>Fe</name>
        <dbReference type="ChEBI" id="CHEBI:18248"/>
    </ligandPart>
</feature>
<dbReference type="GO" id="GO:0020037">
    <property type="term" value="F:heme binding"/>
    <property type="evidence" value="ECO:0007669"/>
    <property type="project" value="InterPro"/>
</dbReference>
<dbReference type="SUPFAM" id="SSF48264">
    <property type="entry name" value="Cytochrome P450"/>
    <property type="match status" value="1"/>
</dbReference>
<dbReference type="GO" id="GO:0005506">
    <property type="term" value="F:iron ion binding"/>
    <property type="evidence" value="ECO:0007669"/>
    <property type="project" value="InterPro"/>
</dbReference>
<evidence type="ECO:0008006" key="15">
    <source>
        <dbReference type="Google" id="ProtNLM"/>
    </source>
</evidence>
<dbReference type="AlphaFoldDB" id="A0A813VRQ1"/>
<dbReference type="InterPro" id="IPR036396">
    <property type="entry name" value="Cyt_P450_sf"/>
</dbReference>
<keyword evidence="4 9" id="KW-0479">Metal-binding</keyword>